<evidence type="ECO:0000313" key="2">
    <source>
        <dbReference type="Proteomes" id="UP000011518"/>
    </source>
</evidence>
<name>L9KZV9_TUPCH</name>
<dbReference type="Proteomes" id="UP000011518">
    <property type="component" value="Unassembled WGS sequence"/>
</dbReference>
<dbReference type="InParanoid" id="L9KZV9"/>
<keyword evidence="2" id="KW-1185">Reference proteome</keyword>
<dbReference type="EMBL" id="KB320577">
    <property type="protein sequence ID" value="ELW68248.1"/>
    <property type="molecule type" value="Genomic_DNA"/>
</dbReference>
<accession>L9KZV9</accession>
<reference evidence="2" key="1">
    <citation type="submission" date="2012-07" db="EMBL/GenBank/DDBJ databases">
        <title>Genome of the Chinese tree shrew, a rising model animal genetically related to primates.</title>
        <authorList>
            <person name="Zhang G."/>
            <person name="Fan Y."/>
            <person name="Yao Y."/>
            <person name="Huang Z."/>
        </authorList>
    </citation>
    <scope>NUCLEOTIDE SEQUENCE [LARGE SCALE GENOMIC DNA]</scope>
</reference>
<sequence>MDAEAEWAVHGQCAVPYNVTRSPLPSSLKVPGAQLAGSAAAHLHQRPSVCPGWLTVAAIAMGTTELLCCDITAGVGTQLVPENSRPTYVWNAEPGLRRDRVQTCMGAGVGSAPHTFYAVCHGYSWAPPHPDRLTAPSRIKPDLDL</sequence>
<evidence type="ECO:0000313" key="1">
    <source>
        <dbReference type="EMBL" id="ELW68248.1"/>
    </source>
</evidence>
<gene>
    <name evidence="1" type="ORF">TREES_T100007330</name>
</gene>
<reference evidence="2" key="2">
    <citation type="journal article" date="2013" name="Nat. Commun.">
        <title>Genome of the Chinese tree shrew.</title>
        <authorList>
            <person name="Fan Y."/>
            <person name="Huang Z.Y."/>
            <person name="Cao C.C."/>
            <person name="Chen C.S."/>
            <person name="Chen Y.X."/>
            <person name="Fan D.D."/>
            <person name="He J."/>
            <person name="Hou H.L."/>
            <person name="Hu L."/>
            <person name="Hu X.T."/>
            <person name="Jiang X.T."/>
            <person name="Lai R."/>
            <person name="Lang Y.S."/>
            <person name="Liang B."/>
            <person name="Liao S.G."/>
            <person name="Mu D."/>
            <person name="Ma Y.Y."/>
            <person name="Niu Y.Y."/>
            <person name="Sun X.Q."/>
            <person name="Xia J.Q."/>
            <person name="Xiao J."/>
            <person name="Xiong Z.Q."/>
            <person name="Xu L."/>
            <person name="Yang L."/>
            <person name="Zhang Y."/>
            <person name="Zhao W."/>
            <person name="Zhao X.D."/>
            <person name="Zheng Y.T."/>
            <person name="Zhou J.M."/>
            <person name="Zhu Y.B."/>
            <person name="Zhang G.J."/>
            <person name="Wang J."/>
            <person name="Yao Y.G."/>
        </authorList>
    </citation>
    <scope>NUCLEOTIDE SEQUENCE [LARGE SCALE GENOMIC DNA]</scope>
</reference>
<proteinExistence type="predicted"/>
<organism evidence="1 2">
    <name type="scientific">Tupaia chinensis</name>
    <name type="common">Chinese tree shrew</name>
    <name type="synonym">Tupaia belangeri chinensis</name>
    <dbReference type="NCBI Taxonomy" id="246437"/>
    <lineage>
        <taxon>Eukaryota</taxon>
        <taxon>Metazoa</taxon>
        <taxon>Chordata</taxon>
        <taxon>Craniata</taxon>
        <taxon>Vertebrata</taxon>
        <taxon>Euteleostomi</taxon>
        <taxon>Mammalia</taxon>
        <taxon>Eutheria</taxon>
        <taxon>Euarchontoglires</taxon>
        <taxon>Scandentia</taxon>
        <taxon>Tupaiidae</taxon>
        <taxon>Tupaia</taxon>
    </lineage>
</organism>
<protein>
    <submittedName>
        <fullName evidence="1">Uncharacterized protein</fullName>
    </submittedName>
</protein>
<dbReference type="AlphaFoldDB" id="L9KZV9"/>